<sequence>MIPEKSHTTKICLMAGKGQSRGNSLKAKKASMLKQQASLQALVTATPAVLQAVGDIAPKHKQLQQQYRPQQKLQLQVKRKNSHSSVTTPSRNSIMTKTTLTSSASTQSLAQSFPFMAREKSSIELSPPLSLSLSFSSSSSSSSSSLSGLPVTLLPSQIETVSSATLNTIAGKNLTSNKAQRASRVCLSSKCSFKHKCLQKQQQSKPNNIIANYASSRNDISCNETTIGCSTKSTLPYIKGRLSLHFHKAHLEYILRLLIVCLMFVMSMQLHTEIAEEY</sequence>
<organism evidence="2 3">
    <name type="scientific">Glossina austeni</name>
    <name type="common">Savannah tsetse fly</name>
    <dbReference type="NCBI Taxonomy" id="7395"/>
    <lineage>
        <taxon>Eukaryota</taxon>
        <taxon>Metazoa</taxon>
        <taxon>Ecdysozoa</taxon>
        <taxon>Arthropoda</taxon>
        <taxon>Hexapoda</taxon>
        <taxon>Insecta</taxon>
        <taxon>Pterygota</taxon>
        <taxon>Neoptera</taxon>
        <taxon>Endopterygota</taxon>
        <taxon>Diptera</taxon>
        <taxon>Brachycera</taxon>
        <taxon>Muscomorpha</taxon>
        <taxon>Hippoboscoidea</taxon>
        <taxon>Glossinidae</taxon>
        <taxon>Glossina</taxon>
    </lineage>
</organism>
<evidence type="ECO:0000313" key="3">
    <source>
        <dbReference type="Proteomes" id="UP000078200"/>
    </source>
</evidence>
<feature type="region of interest" description="Disordered" evidence="1">
    <location>
        <begin position="61"/>
        <end position="101"/>
    </location>
</feature>
<dbReference type="EnsemblMetazoa" id="GAUT008832-RA">
    <property type="protein sequence ID" value="GAUT008832-PA"/>
    <property type="gene ID" value="GAUT008832"/>
</dbReference>
<reference evidence="2" key="1">
    <citation type="submission" date="2020-05" db="UniProtKB">
        <authorList>
            <consortium name="EnsemblMetazoa"/>
        </authorList>
    </citation>
    <scope>IDENTIFICATION</scope>
    <source>
        <strain evidence="2">TTRI</strain>
    </source>
</reference>
<name>A0A1A9ULY6_GLOAU</name>
<feature type="compositionally biased region" description="Polar residues" evidence="1">
    <location>
        <begin position="83"/>
        <end position="97"/>
    </location>
</feature>
<proteinExistence type="predicted"/>
<accession>A0A1A9ULY6</accession>
<dbReference type="VEuPathDB" id="VectorBase:GAUT008832"/>
<keyword evidence="3" id="KW-1185">Reference proteome</keyword>
<evidence type="ECO:0000313" key="2">
    <source>
        <dbReference type="EnsemblMetazoa" id="GAUT008832-PA"/>
    </source>
</evidence>
<protein>
    <submittedName>
        <fullName evidence="2">Uncharacterized protein</fullName>
    </submittedName>
</protein>
<dbReference type="AlphaFoldDB" id="A0A1A9ULY6"/>
<feature type="compositionally biased region" description="Low complexity" evidence="1">
    <location>
        <begin position="63"/>
        <end position="76"/>
    </location>
</feature>
<dbReference type="STRING" id="7395.A0A1A9ULY6"/>
<evidence type="ECO:0000256" key="1">
    <source>
        <dbReference type="SAM" id="MobiDB-lite"/>
    </source>
</evidence>
<dbReference type="Proteomes" id="UP000078200">
    <property type="component" value="Unassembled WGS sequence"/>
</dbReference>